<evidence type="ECO:0000259" key="9">
    <source>
        <dbReference type="Pfam" id="PF02771"/>
    </source>
</evidence>
<dbReference type="Pfam" id="PF00441">
    <property type="entry name" value="Acyl-CoA_dh_1"/>
    <property type="match status" value="1"/>
</dbReference>
<comment type="caution">
    <text evidence="10">The sequence shown here is derived from an EMBL/GenBank/DDBJ whole genome shotgun (WGS) entry which is preliminary data.</text>
</comment>
<dbReference type="InterPro" id="IPR006091">
    <property type="entry name" value="Acyl-CoA_Oxase/DH_mid-dom"/>
</dbReference>
<dbReference type="AlphaFoldDB" id="R0E9R4"/>
<reference evidence="10 11" key="1">
    <citation type="journal article" date="2013" name="Genome Announc.">
        <title>Draft Genome Sequence for Caulobacter sp. Strain OR37, a Bacterium Tolerant to Heavy Metals.</title>
        <authorList>
            <person name="Utturkar S.M."/>
            <person name="Bollmann A."/>
            <person name="Brzoska R.M."/>
            <person name="Klingeman D.M."/>
            <person name="Epstein S.E."/>
            <person name="Palumbo A.V."/>
            <person name="Brown S.D."/>
        </authorList>
    </citation>
    <scope>NUCLEOTIDE SEQUENCE [LARGE SCALE GENOMIC DNA]</scope>
    <source>
        <strain evidence="10 11">OR37</strain>
    </source>
</reference>
<dbReference type="Pfam" id="PF02771">
    <property type="entry name" value="Acyl-CoA_dh_N"/>
    <property type="match status" value="1"/>
</dbReference>
<evidence type="ECO:0000256" key="5">
    <source>
        <dbReference type="ARBA" id="ARBA00023002"/>
    </source>
</evidence>
<name>R0E9R4_CAUVI</name>
<evidence type="ECO:0000259" key="8">
    <source>
        <dbReference type="Pfam" id="PF02770"/>
    </source>
</evidence>
<dbReference type="Pfam" id="PF02770">
    <property type="entry name" value="Acyl-CoA_dh_M"/>
    <property type="match status" value="1"/>
</dbReference>
<dbReference type="InterPro" id="IPR009100">
    <property type="entry name" value="AcylCoA_DH/oxidase_NM_dom_sf"/>
</dbReference>
<protein>
    <submittedName>
        <fullName evidence="10">Acyl-CoA dehydrogenase</fullName>
    </submittedName>
</protein>
<dbReference type="InterPro" id="IPR013786">
    <property type="entry name" value="AcylCoA_DH/ox_N"/>
</dbReference>
<dbReference type="SUPFAM" id="SSF47203">
    <property type="entry name" value="Acyl-CoA dehydrogenase C-terminal domain-like"/>
    <property type="match status" value="1"/>
</dbReference>
<dbReference type="SUPFAM" id="SSF56645">
    <property type="entry name" value="Acyl-CoA dehydrogenase NM domain-like"/>
    <property type="match status" value="1"/>
</dbReference>
<comment type="similarity">
    <text evidence="2 6">Belongs to the acyl-CoA dehydrogenase family.</text>
</comment>
<dbReference type="PANTHER" id="PTHR43292">
    <property type="entry name" value="ACYL-COA DEHYDROGENASE"/>
    <property type="match status" value="1"/>
</dbReference>
<dbReference type="GO" id="GO:0016627">
    <property type="term" value="F:oxidoreductase activity, acting on the CH-CH group of donors"/>
    <property type="evidence" value="ECO:0007669"/>
    <property type="project" value="InterPro"/>
</dbReference>
<dbReference type="InterPro" id="IPR037069">
    <property type="entry name" value="AcylCoA_DH/ox_N_sf"/>
</dbReference>
<dbReference type="PATRIC" id="fig|1292034.3.peg.1987"/>
<keyword evidence="11" id="KW-1185">Reference proteome</keyword>
<dbReference type="InterPro" id="IPR052161">
    <property type="entry name" value="Mycobact_Acyl-CoA_DH"/>
</dbReference>
<evidence type="ECO:0000256" key="6">
    <source>
        <dbReference type="RuleBase" id="RU362125"/>
    </source>
</evidence>
<feature type="domain" description="Acyl-CoA dehydrogenase/oxidase C-terminal" evidence="7">
    <location>
        <begin position="234"/>
        <end position="375"/>
    </location>
</feature>
<dbReference type="OrthoDB" id="9775090at2"/>
<dbReference type="Gene3D" id="1.20.140.10">
    <property type="entry name" value="Butyryl-CoA Dehydrogenase, subunit A, domain 3"/>
    <property type="match status" value="1"/>
</dbReference>
<dbReference type="InterPro" id="IPR009075">
    <property type="entry name" value="AcylCo_DH/oxidase_C"/>
</dbReference>
<dbReference type="GO" id="GO:0050660">
    <property type="term" value="F:flavin adenine dinucleotide binding"/>
    <property type="evidence" value="ECO:0007669"/>
    <property type="project" value="InterPro"/>
</dbReference>
<gene>
    <name evidence="10" type="ORF">OR37_02000</name>
</gene>
<keyword evidence="4 6" id="KW-0274">FAD</keyword>
<dbReference type="Gene3D" id="1.10.540.10">
    <property type="entry name" value="Acyl-CoA dehydrogenase/oxidase, N-terminal domain"/>
    <property type="match status" value="1"/>
</dbReference>
<accession>R0E9R4</accession>
<evidence type="ECO:0000256" key="3">
    <source>
        <dbReference type="ARBA" id="ARBA00022630"/>
    </source>
</evidence>
<dbReference type="InterPro" id="IPR046373">
    <property type="entry name" value="Acyl-CoA_Oxase/DH_mid-dom_sf"/>
</dbReference>
<organism evidence="10 11">
    <name type="scientific">Caulobacter vibrioides OR37</name>
    <dbReference type="NCBI Taxonomy" id="1292034"/>
    <lineage>
        <taxon>Bacteria</taxon>
        <taxon>Pseudomonadati</taxon>
        <taxon>Pseudomonadota</taxon>
        <taxon>Alphaproteobacteria</taxon>
        <taxon>Caulobacterales</taxon>
        <taxon>Caulobacteraceae</taxon>
        <taxon>Caulobacter</taxon>
    </lineage>
</organism>
<evidence type="ECO:0000256" key="4">
    <source>
        <dbReference type="ARBA" id="ARBA00022827"/>
    </source>
</evidence>
<feature type="domain" description="Acyl-CoA oxidase/dehydrogenase middle" evidence="8">
    <location>
        <begin position="129"/>
        <end position="221"/>
    </location>
</feature>
<dbReference type="InterPro" id="IPR036250">
    <property type="entry name" value="AcylCo_DH-like_C"/>
</dbReference>
<sequence>MDFSWNDAERAYRAELVALLEAKLHENWWNDFAYDGPAGPELMANAREFNRELAARDLVVRHWPEAYGGKNASAWQQIIVSEEMWSNGEPRSSLYLGANWAGPAIMKFGTEAQKQRYLRPIAEGRVLWCQGFSEPEAGTDLANMSTRAELLPGGGYRINGSKVWTSYASRADVCFLLARLDGGGKSGVTCFIVPMDTPGVVVRPIPAIHSPHDFNEVFFTDAVAPEDSRLGEEGQGWDIVTTILHYERIGAARYEYSRRTLDHIVALLRARGLFEDPVVRGECASALAMVEAARLLTYVVIDGRAKDKPPSADTYVARFAMIQADHAVANLGSTYLPDLLVKGGDGMLHAHFTAAITSGIAAGAAEVQLNMISGRYLGLPRGA</sequence>
<comment type="cofactor">
    <cofactor evidence="1 6">
        <name>FAD</name>
        <dbReference type="ChEBI" id="CHEBI:57692"/>
    </cofactor>
</comment>
<proteinExistence type="inferred from homology"/>
<dbReference type="GO" id="GO:0005886">
    <property type="term" value="C:plasma membrane"/>
    <property type="evidence" value="ECO:0007669"/>
    <property type="project" value="TreeGrafter"/>
</dbReference>
<dbReference type="Proteomes" id="UP000013063">
    <property type="component" value="Unassembled WGS sequence"/>
</dbReference>
<keyword evidence="3 6" id="KW-0285">Flavoprotein</keyword>
<dbReference type="RefSeq" id="WP_004618832.1">
    <property type="nucleotide sequence ID" value="NZ_APMP01000009.1"/>
</dbReference>
<keyword evidence="5 6" id="KW-0560">Oxidoreductase</keyword>
<evidence type="ECO:0000313" key="11">
    <source>
        <dbReference type="Proteomes" id="UP000013063"/>
    </source>
</evidence>
<evidence type="ECO:0000256" key="2">
    <source>
        <dbReference type="ARBA" id="ARBA00009347"/>
    </source>
</evidence>
<feature type="domain" description="Acyl-CoA dehydrogenase/oxidase N-terminal" evidence="9">
    <location>
        <begin position="47"/>
        <end position="124"/>
    </location>
</feature>
<dbReference type="STRING" id="1292034.OR37_02000"/>
<dbReference type="EMBL" id="APMP01000009">
    <property type="protein sequence ID" value="ENZ82188.1"/>
    <property type="molecule type" value="Genomic_DNA"/>
</dbReference>
<dbReference type="eggNOG" id="COG1960">
    <property type="taxonomic scope" value="Bacteria"/>
</dbReference>
<evidence type="ECO:0000313" key="10">
    <source>
        <dbReference type="EMBL" id="ENZ82188.1"/>
    </source>
</evidence>
<dbReference type="Gene3D" id="2.40.110.10">
    <property type="entry name" value="Butyryl-CoA Dehydrogenase, subunit A, domain 2"/>
    <property type="match status" value="1"/>
</dbReference>
<dbReference type="PANTHER" id="PTHR43292:SF3">
    <property type="entry name" value="ACYL-COA DEHYDROGENASE FADE29"/>
    <property type="match status" value="1"/>
</dbReference>
<evidence type="ECO:0000256" key="1">
    <source>
        <dbReference type="ARBA" id="ARBA00001974"/>
    </source>
</evidence>
<evidence type="ECO:0000259" key="7">
    <source>
        <dbReference type="Pfam" id="PF00441"/>
    </source>
</evidence>